<feature type="region of interest" description="Disordered" evidence="1">
    <location>
        <begin position="38"/>
        <end position="94"/>
    </location>
</feature>
<organism evidence="2 3">
    <name type="scientific">Caulobacter ginsengisoli</name>
    <dbReference type="NCBI Taxonomy" id="400775"/>
    <lineage>
        <taxon>Bacteria</taxon>
        <taxon>Pseudomonadati</taxon>
        <taxon>Pseudomonadota</taxon>
        <taxon>Alphaproteobacteria</taxon>
        <taxon>Caulobacterales</taxon>
        <taxon>Caulobacteraceae</taxon>
        <taxon>Caulobacter</taxon>
    </lineage>
</organism>
<feature type="compositionally biased region" description="Basic and acidic residues" evidence="1">
    <location>
        <begin position="58"/>
        <end position="67"/>
    </location>
</feature>
<accession>A0ABU0IY23</accession>
<keyword evidence="3" id="KW-1185">Reference proteome</keyword>
<name>A0ABU0IY23_9CAUL</name>
<reference evidence="2 3" key="1">
    <citation type="submission" date="2023-07" db="EMBL/GenBank/DDBJ databases">
        <title>Genomic Encyclopedia of Type Strains, Phase IV (KMG-IV): sequencing the most valuable type-strain genomes for metagenomic binning, comparative biology and taxonomic classification.</title>
        <authorList>
            <person name="Goeker M."/>
        </authorList>
    </citation>
    <scope>NUCLEOTIDE SEQUENCE [LARGE SCALE GENOMIC DNA]</scope>
    <source>
        <strain evidence="2 3">DSM 18695</strain>
    </source>
</reference>
<comment type="caution">
    <text evidence="2">The sequence shown here is derived from an EMBL/GenBank/DDBJ whole genome shotgun (WGS) entry which is preliminary data.</text>
</comment>
<evidence type="ECO:0000313" key="2">
    <source>
        <dbReference type="EMBL" id="MDQ0466260.1"/>
    </source>
</evidence>
<evidence type="ECO:0000256" key="1">
    <source>
        <dbReference type="SAM" id="MobiDB-lite"/>
    </source>
</evidence>
<feature type="compositionally biased region" description="Low complexity" evidence="1">
    <location>
        <begin position="38"/>
        <end position="50"/>
    </location>
</feature>
<evidence type="ECO:0000313" key="3">
    <source>
        <dbReference type="Proteomes" id="UP001228905"/>
    </source>
</evidence>
<protein>
    <submittedName>
        <fullName evidence="2">Uncharacterized protein</fullName>
    </submittedName>
</protein>
<dbReference type="EMBL" id="JAUSVS010000010">
    <property type="protein sequence ID" value="MDQ0466260.1"/>
    <property type="molecule type" value="Genomic_DNA"/>
</dbReference>
<dbReference type="RefSeq" id="WP_307352226.1">
    <property type="nucleotide sequence ID" value="NZ_JAUSVS010000010.1"/>
</dbReference>
<dbReference type="Proteomes" id="UP001228905">
    <property type="component" value="Unassembled WGS sequence"/>
</dbReference>
<sequence>MKPLFGMALPARHLDLVLLAQVLLTLGLVTMTLLTPGGSPAAAPVEAEASAPPPARISEPRIAHPREAAAPTSVGKPAKTSARVSNPRPAPEPTAAPLVAVADMPETGGDYRKARRQLLARGFKPARVAPPECRGPEPSVDACWGALVQFPEIEICMNGARGGCVGWWLAPDGRVLRIQTAGETGAIRDRHWASSGELADLPTGWRP</sequence>
<gene>
    <name evidence="2" type="ORF">QO010_004053</name>
</gene>
<proteinExistence type="predicted"/>